<keyword evidence="2" id="KW-1185">Reference proteome</keyword>
<dbReference type="Proteomes" id="UP000044377">
    <property type="component" value="Unassembled WGS sequence"/>
</dbReference>
<accession>A0A0G4JYZ3</accession>
<dbReference type="EMBL" id="CGIG01000001">
    <property type="protein sequence ID" value="CPR19120.1"/>
    <property type="molecule type" value="Genomic_DNA"/>
</dbReference>
<gene>
    <name evidence="1" type="ORF">BN1221_03588c</name>
</gene>
<dbReference type="STRING" id="1109412.BN1221_03588c"/>
<name>A0A0G4JYZ3_9GAMM</name>
<protein>
    <submittedName>
        <fullName evidence="1">Uncharacterized protein</fullName>
    </submittedName>
</protein>
<evidence type="ECO:0000313" key="1">
    <source>
        <dbReference type="EMBL" id="CPR19120.1"/>
    </source>
</evidence>
<evidence type="ECO:0000313" key="2">
    <source>
        <dbReference type="Proteomes" id="UP000044377"/>
    </source>
</evidence>
<dbReference type="AlphaFoldDB" id="A0A0G4JYZ3"/>
<sequence length="45" mass="5512">MVTIIIEYKNLQHLHKKDIYITILCVREMRADKRATAITQWRIRQ</sequence>
<proteinExistence type="predicted"/>
<reference evidence="2" key="1">
    <citation type="submission" date="2015-01" db="EMBL/GenBank/DDBJ databases">
        <authorList>
            <person name="Paterson Steve"/>
        </authorList>
    </citation>
    <scope>NUCLEOTIDE SEQUENCE [LARGE SCALE GENOMIC DNA]</scope>
    <source>
        <strain evidence="2">OBR1</strain>
    </source>
</reference>
<organism evidence="1 2">
    <name type="scientific">Brenneria goodwinii</name>
    <dbReference type="NCBI Taxonomy" id="1109412"/>
    <lineage>
        <taxon>Bacteria</taxon>
        <taxon>Pseudomonadati</taxon>
        <taxon>Pseudomonadota</taxon>
        <taxon>Gammaproteobacteria</taxon>
        <taxon>Enterobacterales</taxon>
        <taxon>Pectobacteriaceae</taxon>
        <taxon>Brenneria</taxon>
    </lineage>
</organism>